<dbReference type="STRING" id="546871.SAMN04488543_2808"/>
<dbReference type="Proteomes" id="UP000199092">
    <property type="component" value="Chromosome I"/>
</dbReference>
<evidence type="ECO:0000313" key="3">
    <source>
        <dbReference type="Proteomes" id="UP000199092"/>
    </source>
</evidence>
<feature type="transmembrane region" description="Helical" evidence="1">
    <location>
        <begin position="21"/>
        <end position="39"/>
    </location>
</feature>
<feature type="transmembrane region" description="Helical" evidence="1">
    <location>
        <begin position="89"/>
        <end position="112"/>
    </location>
</feature>
<keyword evidence="1" id="KW-0812">Transmembrane</keyword>
<proteinExistence type="predicted"/>
<reference evidence="2 3" key="1">
    <citation type="submission" date="2016-10" db="EMBL/GenBank/DDBJ databases">
        <authorList>
            <person name="de Groot N.N."/>
        </authorList>
    </citation>
    <scope>NUCLEOTIDE SEQUENCE [LARGE SCALE GENOMIC DNA]</scope>
    <source>
        <strain evidence="2 3">DSM 21741</strain>
    </source>
</reference>
<organism evidence="2 3">
    <name type="scientific">Friedmanniella luteola</name>
    <dbReference type="NCBI Taxonomy" id="546871"/>
    <lineage>
        <taxon>Bacteria</taxon>
        <taxon>Bacillati</taxon>
        <taxon>Actinomycetota</taxon>
        <taxon>Actinomycetes</taxon>
        <taxon>Propionibacteriales</taxon>
        <taxon>Nocardioidaceae</taxon>
        <taxon>Friedmanniella</taxon>
    </lineage>
</organism>
<evidence type="ECO:0000313" key="2">
    <source>
        <dbReference type="EMBL" id="SDS99772.1"/>
    </source>
</evidence>
<evidence type="ECO:0008006" key="4">
    <source>
        <dbReference type="Google" id="ProtNLM"/>
    </source>
</evidence>
<dbReference type="AlphaFoldDB" id="A0A1H1WRX8"/>
<keyword evidence="1" id="KW-1133">Transmembrane helix</keyword>
<name>A0A1H1WRX8_9ACTN</name>
<sequence length="157" mass="16785">MSGTSSQQARRRDPYPWTWELPLGVVVAVLLIAALAAHLGRAVANRIAGAGWAFPDRADLFTSLPGLLTGDAAAGLPATTAPLATADTVLTLIVVVELMVLTAVSVVLKVGLGRWGPGRMRGMASRSEAKQLLGRTRLRRNAPIIRPDLYPTRRRRG</sequence>
<dbReference type="EMBL" id="LT629749">
    <property type="protein sequence ID" value="SDS99772.1"/>
    <property type="molecule type" value="Genomic_DNA"/>
</dbReference>
<gene>
    <name evidence="2" type="ORF">SAMN04488543_2808</name>
</gene>
<keyword evidence="3" id="KW-1185">Reference proteome</keyword>
<keyword evidence="1" id="KW-0472">Membrane</keyword>
<accession>A0A1H1WRX8</accession>
<protein>
    <recommendedName>
        <fullName evidence="4">Conjugal transfer protein</fullName>
    </recommendedName>
</protein>
<evidence type="ECO:0000256" key="1">
    <source>
        <dbReference type="SAM" id="Phobius"/>
    </source>
</evidence>